<evidence type="ECO:0000256" key="3">
    <source>
        <dbReference type="ARBA" id="ARBA00022729"/>
    </source>
</evidence>
<keyword evidence="2 6" id="KW-0812">Transmembrane</keyword>
<comment type="caution">
    <text evidence="7">The sequence shown here is derived from an EMBL/GenBank/DDBJ whole genome shotgun (WGS) entry which is preliminary data.</text>
</comment>
<keyword evidence="8" id="KW-1185">Reference proteome</keyword>
<evidence type="ECO:0000256" key="2">
    <source>
        <dbReference type="ARBA" id="ARBA00022692"/>
    </source>
</evidence>
<dbReference type="InterPro" id="IPR018939">
    <property type="entry name" value="Autophagy-rel_prot_27"/>
</dbReference>
<evidence type="ECO:0000256" key="6">
    <source>
        <dbReference type="SAM" id="Phobius"/>
    </source>
</evidence>
<evidence type="ECO:0000256" key="4">
    <source>
        <dbReference type="ARBA" id="ARBA00022989"/>
    </source>
</evidence>
<evidence type="ECO:0000313" key="7">
    <source>
        <dbReference type="EMBL" id="KAG1339037.1"/>
    </source>
</evidence>
<keyword evidence="5 6" id="KW-0472">Membrane</keyword>
<dbReference type="OrthoDB" id="29460at2759"/>
<feature type="transmembrane region" description="Helical" evidence="6">
    <location>
        <begin position="26"/>
        <end position="45"/>
    </location>
</feature>
<name>A0A8K0N0T7_COCNU</name>
<sequence length="299" mass="32649">MLSAPLGCSRWPPQRTAFEMPARCHIAFWALVASLLCVEPVLPLARGACELCVRRRNAIYNYSLASPTFSHPHGVLSEDGFYKVAVNETLLWFQLCDQMIFNHDPPRCFSCQDCGGPSHCGMKCSALVANDIGGYQVCTTIGGLPNQHISLIDENDPERGVIIRMSASGLEKKCSLSVSVFCDSVKTQVPNSLNISGSCDYATVFRHPSGCAKVSSVNGKGLGWFGTLIIIILCLVGGYVLVGTIYRFFFLGIHGAEAIPNVEFWLSLPQRARSMLGSLIRRFRGHAGDGRGSYSPMNY</sequence>
<gene>
    <name evidence="7" type="ORF">COCNU_04G013430</name>
</gene>
<keyword evidence="3" id="KW-0732">Signal</keyword>
<dbReference type="Pfam" id="PF09451">
    <property type="entry name" value="ATG27"/>
    <property type="match status" value="1"/>
</dbReference>
<evidence type="ECO:0008006" key="9">
    <source>
        <dbReference type="Google" id="ProtNLM"/>
    </source>
</evidence>
<evidence type="ECO:0000256" key="1">
    <source>
        <dbReference type="ARBA" id="ARBA00004167"/>
    </source>
</evidence>
<dbReference type="PANTHER" id="PTHR15071:SF0">
    <property type="entry name" value="MANNOSE 6-PHOSPHATE RECEPTOR-LIKE PROTEIN 1"/>
    <property type="match status" value="1"/>
</dbReference>
<dbReference type="GO" id="GO:0000139">
    <property type="term" value="C:Golgi membrane"/>
    <property type="evidence" value="ECO:0007669"/>
    <property type="project" value="UniProtKB-SubCell"/>
</dbReference>
<reference evidence="7" key="2">
    <citation type="submission" date="2019-07" db="EMBL/GenBank/DDBJ databases">
        <authorList>
            <person name="Yang Y."/>
            <person name="Bocs S."/>
            <person name="Baudouin L."/>
        </authorList>
    </citation>
    <scope>NUCLEOTIDE SEQUENCE</scope>
    <source>
        <tissue evidence="7">Spear leaf of Hainan Tall coconut</tissue>
    </source>
</reference>
<comment type="subcellular location">
    <subcellularLocation>
        <location evidence="1">Membrane</location>
        <topology evidence="1">Single-pass membrane protein</topology>
    </subcellularLocation>
</comment>
<protein>
    <recommendedName>
        <fullName evidence="9">Autophagy-related protein 27</fullName>
    </recommendedName>
</protein>
<reference evidence="7" key="1">
    <citation type="journal article" date="2017" name="Gigascience">
        <title>The genome draft of coconut (Cocos nucifera).</title>
        <authorList>
            <person name="Xiao Y."/>
            <person name="Xu P."/>
            <person name="Fan H."/>
            <person name="Baudouin L."/>
            <person name="Xia W."/>
            <person name="Bocs S."/>
            <person name="Xu J."/>
            <person name="Li Q."/>
            <person name="Guo A."/>
            <person name="Zhou L."/>
            <person name="Li J."/>
            <person name="Wu Y."/>
            <person name="Ma Z."/>
            <person name="Armero A."/>
            <person name="Issali A.E."/>
            <person name="Liu N."/>
            <person name="Peng M."/>
            <person name="Yang Y."/>
        </authorList>
    </citation>
    <scope>NUCLEOTIDE SEQUENCE</scope>
    <source>
        <tissue evidence="7">Spear leaf of Hainan Tall coconut</tissue>
    </source>
</reference>
<feature type="transmembrane region" description="Helical" evidence="6">
    <location>
        <begin position="222"/>
        <end position="242"/>
    </location>
</feature>
<evidence type="ECO:0000256" key="5">
    <source>
        <dbReference type="ARBA" id="ARBA00023136"/>
    </source>
</evidence>
<dbReference type="EMBL" id="CM017875">
    <property type="protein sequence ID" value="KAG1339037.1"/>
    <property type="molecule type" value="Genomic_DNA"/>
</dbReference>
<accession>A0A8K0N0T7</accession>
<dbReference type="AlphaFoldDB" id="A0A8K0N0T7"/>
<proteinExistence type="predicted"/>
<keyword evidence="4 6" id="KW-1133">Transmembrane helix</keyword>
<dbReference type="Proteomes" id="UP000797356">
    <property type="component" value="Chromosome 4"/>
</dbReference>
<dbReference type="PANTHER" id="PTHR15071">
    <property type="entry name" value="MANNOSE-6-PHOSPHATE RECEPTOR FAMILY MEMBER"/>
    <property type="match status" value="1"/>
</dbReference>
<evidence type="ECO:0000313" key="8">
    <source>
        <dbReference type="Proteomes" id="UP000797356"/>
    </source>
</evidence>
<organism evidence="7 8">
    <name type="scientific">Cocos nucifera</name>
    <name type="common">Coconut palm</name>
    <dbReference type="NCBI Taxonomy" id="13894"/>
    <lineage>
        <taxon>Eukaryota</taxon>
        <taxon>Viridiplantae</taxon>
        <taxon>Streptophyta</taxon>
        <taxon>Embryophyta</taxon>
        <taxon>Tracheophyta</taxon>
        <taxon>Spermatophyta</taxon>
        <taxon>Magnoliopsida</taxon>
        <taxon>Liliopsida</taxon>
        <taxon>Arecaceae</taxon>
        <taxon>Arecoideae</taxon>
        <taxon>Cocoseae</taxon>
        <taxon>Attaleinae</taxon>
        <taxon>Cocos</taxon>
    </lineage>
</organism>